<sequence length="318" mass="34168">MVFKKMLRALGIGGPTVDTVFSEPHVQPGSTLSGEVRVTGDDEVDIERIVLRFEARAEVERGDEQHDATIEFMQVVVAENFHVGDGEHKVIPFAIPVPAETPINVVDGAQLPGVALGVRTELVVAKSADKGDLDGLFVAPLPSQSRVLDAFGALGFQFKSTDLEIGRLHGIDQQLPMFQEIEFFAPEQYRGRVDEVELTFVADADDLHVVLEADRRGGMFRSGEDAFGRFRRTHAEAEQADWVAELTRWLDEAAQRGGMFSGGHPEQHEHYQEQQGGGPGWGGVAAGAALGAGAGLVGGMVLGEVLDEAGDAAEGDED</sequence>
<dbReference type="EMBL" id="BAAAYK010000038">
    <property type="protein sequence ID" value="GAA3362488.1"/>
    <property type="molecule type" value="Genomic_DNA"/>
</dbReference>
<dbReference type="InterPro" id="IPR009776">
    <property type="entry name" value="Spore_0_M"/>
</dbReference>
<evidence type="ECO:0000313" key="3">
    <source>
        <dbReference type="Proteomes" id="UP001500483"/>
    </source>
</evidence>
<dbReference type="Proteomes" id="UP001500483">
    <property type="component" value="Unassembled WGS sequence"/>
</dbReference>
<evidence type="ECO:0000256" key="1">
    <source>
        <dbReference type="SAM" id="MobiDB-lite"/>
    </source>
</evidence>
<dbReference type="Pfam" id="PF07070">
    <property type="entry name" value="Spo0M"/>
    <property type="match status" value="1"/>
</dbReference>
<evidence type="ECO:0000313" key="2">
    <source>
        <dbReference type="EMBL" id="GAA3362488.1"/>
    </source>
</evidence>
<keyword evidence="3" id="KW-1185">Reference proteome</keyword>
<name>A0ABP6RXA8_9PSEU</name>
<dbReference type="PANTHER" id="PTHR40053">
    <property type="entry name" value="SPORULATION-CONTROL PROTEIN SPO0M"/>
    <property type="match status" value="1"/>
</dbReference>
<reference evidence="3" key="1">
    <citation type="journal article" date="2019" name="Int. J. Syst. Evol. Microbiol.">
        <title>The Global Catalogue of Microorganisms (GCM) 10K type strain sequencing project: providing services to taxonomists for standard genome sequencing and annotation.</title>
        <authorList>
            <consortium name="The Broad Institute Genomics Platform"/>
            <consortium name="The Broad Institute Genome Sequencing Center for Infectious Disease"/>
            <person name="Wu L."/>
            <person name="Ma J."/>
        </authorList>
    </citation>
    <scope>NUCLEOTIDE SEQUENCE [LARGE SCALE GENOMIC DNA]</scope>
    <source>
        <strain evidence="3">JCM 9687</strain>
    </source>
</reference>
<accession>A0ABP6RXA8</accession>
<feature type="region of interest" description="Disordered" evidence="1">
    <location>
        <begin position="259"/>
        <end position="280"/>
    </location>
</feature>
<proteinExistence type="predicted"/>
<protein>
    <submittedName>
        <fullName evidence="2">Sporulation protein</fullName>
    </submittedName>
</protein>
<gene>
    <name evidence="2" type="ORF">GCM10020366_50620</name>
</gene>
<organism evidence="2 3">
    <name type="scientific">Saccharopolyspora gregorii</name>
    <dbReference type="NCBI Taxonomy" id="33914"/>
    <lineage>
        <taxon>Bacteria</taxon>
        <taxon>Bacillati</taxon>
        <taxon>Actinomycetota</taxon>
        <taxon>Actinomycetes</taxon>
        <taxon>Pseudonocardiales</taxon>
        <taxon>Pseudonocardiaceae</taxon>
        <taxon>Saccharopolyspora</taxon>
    </lineage>
</organism>
<dbReference type="PANTHER" id="PTHR40053:SF1">
    <property type="entry name" value="SPORULATION-CONTROL PROTEIN SPO0M"/>
    <property type="match status" value="1"/>
</dbReference>
<comment type="caution">
    <text evidence="2">The sequence shown here is derived from an EMBL/GenBank/DDBJ whole genome shotgun (WGS) entry which is preliminary data.</text>
</comment>